<keyword evidence="2" id="KW-1185">Reference proteome</keyword>
<dbReference type="AlphaFoldDB" id="A0A914XK87"/>
<feature type="region of interest" description="Disordered" evidence="1">
    <location>
        <begin position="54"/>
        <end position="160"/>
    </location>
</feature>
<protein>
    <submittedName>
        <fullName evidence="3">Uncharacterized protein</fullName>
    </submittedName>
</protein>
<accession>A0A914XK87</accession>
<reference evidence="3" key="1">
    <citation type="submission" date="2022-11" db="UniProtKB">
        <authorList>
            <consortium name="WormBaseParasite"/>
        </authorList>
    </citation>
    <scope>IDENTIFICATION</scope>
</reference>
<evidence type="ECO:0000313" key="2">
    <source>
        <dbReference type="Proteomes" id="UP000887566"/>
    </source>
</evidence>
<dbReference type="Proteomes" id="UP000887566">
    <property type="component" value="Unplaced"/>
</dbReference>
<name>A0A914XK87_9BILA</name>
<proteinExistence type="predicted"/>
<evidence type="ECO:0000313" key="3">
    <source>
        <dbReference type="WBParaSite" id="PSAMB.scaffold848size40301.g9174.t1"/>
    </source>
</evidence>
<feature type="compositionally biased region" description="Polar residues" evidence="1">
    <location>
        <begin position="144"/>
        <end position="160"/>
    </location>
</feature>
<dbReference type="WBParaSite" id="PSAMB.scaffold848size40301.g9174.t1">
    <property type="protein sequence ID" value="PSAMB.scaffold848size40301.g9174.t1"/>
    <property type="gene ID" value="PSAMB.scaffold848size40301.g9174"/>
</dbReference>
<sequence length="160" mass="17884">MAVSTNKRARYQRLDDRFFRFTTRQNRPASAPTLTPTGTRRVTFDVGDVCSHYRRPAIGAQRSPRTKNEWPPRRSTAARRPGARETAVVVGRRSTGEERKDVAGTLGAIETAQVTSDATGAARERRRRRERRGRRWRPSPDSAPVNNANAGGTQRGAQVD</sequence>
<evidence type="ECO:0000256" key="1">
    <source>
        <dbReference type="SAM" id="MobiDB-lite"/>
    </source>
</evidence>
<organism evidence="2 3">
    <name type="scientific">Plectus sambesii</name>
    <dbReference type="NCBI Taxonomy" id="2011161"/>
    <lineage>
        <taxon>Eukaryota</taxon>
        <taxon>Metazoa</taxon>
        <taxon>Ecdysozoa</taxon>
        <taxon>Nematoda</taxon>
        <taxon>Chromadorea</taxon>
        <taxon>Plectida</taxon>
        <taxon>Plectina</taxon>
        <taxon>Plectoidea</taxon>
        <taxon>Plectidae</taxon>
        <taxon>Plectus</taxon>
    </lineage>
</organism>
<feature type="compositionally biased region" description="Basic residues" evidence="1">
    <location>
        <begin position="124"/>
        <end position="137"/>
    </location>
</feature>